<comment type="similarity">
    <text evidence="2">Belongs to the autoinducer-2 exporter (AI-2E) (TC 2.A.86) family.</text>
</comment>
<evidence type="ECO:0000256" key="4">
    <source>
        <dbReference type="ARBA" id="ARBA00022475"/>
    </source>
</evidence>
<dbReference type="GO" id="GO:0005886">
    <property type="term" value="C:plasma membrane"/>
    <property type="evidence" value="ECO:0007669"/>
    <property type="project" value="UniProtKB-SubCell"/>
</dbReference>
<evidence type="ECO:0000256" key="8">
    <source>
        <dbReference type="SAM" id="Phobius"/>
    </source>
</evidence>
<feature type="transmembrane region" description="Helical" evidence="8">
    <location>
        <begin position="168"/>
        <end position="191"/>
    </location>
</feature>
<dbReference type="Pfam" id="PF01594">
    <property type="entry name" value="AI-2E_transport"/>
    <property type="match status" value="1"/>
</dbReference>
<keyword evidence="6 8" id="KW-1133">Transmembrane helix</keyword>
<feature type="transmembrane region" description="Helical" evidence="8">
    <location>
        <begin position="55"/>
        <end position="80"/>
    </location>
</feature>
<name>A0A0G0HVH7_9BACT</name>
<dbReference type="InterPro" id="IPR002549">
    <property type="entry name" value="AI-2E-like"/>
</dbReference>
<dbReference type="Proteomes" id="UP000034492">
    <property type="component" value="Unassembled WGS sequence"/>
</dbReference>
<protein>
    <recommendedName>
        <fullName evidence="11">AI-2E family transporter</fullName>
    </recommendedName>
</protein>
<evidence type="ECO:0000256" key="1">
    <source>
        <dbReference type="ARBA" id="ARBA00004651"/>
    </source>
</evidence>
<feature type="transmembrane region" description="Helical" evidence="8">
    <location>
        <begin position="211"/>
        <end position="238"/>
    </location>
</feature>
<evidence type="ECO:0000313" key="9">
    <source>
        <dbReference type="EMBL" id="KKQ07896.1"/>
    </source>
</evidence>
<evidence type="ECO:0000313" key="10">
    <source>
        <dbReference type="Proteomes" id="UP000034492"/>
    </source>
</evidence>
<dbReference type="PANTHER" id="PTHR21716">
    <property type="entry name" value="TRANSMEMBRANE PROTEIN"/>
    <property type="match status" value="1"/>
</dbReference>
<evidence type="ECO:0000256" key="2">
    <source>
        <dbReference type="ARBA" id="ARBA00009773"/>
    </source>
</evidence>
<gene>
    <name evidence="9" type="ORF">US19_C0035G0007</name>
</gene>
<proteinExistence type="inferred from homology"/>
<dbReference type="AlphaFoldDB" id="A0A0G0HVH7"/>
<reference evidence="9 10" key="1">
    <citation type="journal article" date="2015" name="Nature">
        <title>rRNA introns, odd ribosomes, and small enigmatic genomes across a large radiation of phyla.</title>
        <authorList>
            <person name="Brown C.T."/>
            <person name="Hug L.A."/>
            <person name="Thomas B.C."/>
            <person name="Sharon I."/>
            <person name="Castelle C.J."/>
            <person name="Singh A."/>
            <person name="Wilkins M.J."/>
            <person name="Williams K.H."/>
            <person name="Banfield J.F."/>
        </authorList>
    </citation>
    <scope>NUCLEOTIDE SEQUENCE [LARGE SCALE GENOMIC DNA]</scope>
</reference>
<accession>A0A0G0HVH7</accession>
<feature type="transmembrane region" description="Helical" evidence="8">
    <location>
        <begin position="142"/>
        <end position="161"/>
    </location>
</feature>
<evidence type="ECO:0000256" key="5">
    <source>
        <dbReference type="ARBA" id="ARBA00022692"/>
    </source>
</evidence>
<comment type="caution">
    <text evidence="9">The sequence shown here is derived from an EMBL/GenBank/DDBJ whole genome shotgun (WGS) entry which is preliminary data.</text>
</comment>
<keyword evidence="5 8" id="KW-0812">Transmembrane</keyword>
<keyword evidence="7 8" id="KW-0472">Membrane</keyword>
<evidence type="ECO:0008006" key="11">
    <source>
        <dbReference type="Google" id="ProtNLM"/>
    </source>
</evidence>
<feature type="transmembrane region" description="Helical" evidence="8">
    <location>
        <begin position="113"/>
        <end position="136"/>
    </location>
</feature>
<comment type="subcellular location">
    <subcellularLocation>
        <location evidence="1">Cell membrane</location>
        <topology evidence="1">Multi-pass membrane protein</topology>
    </subcellularLocation>
</comment>
<evidence type="ECO:0000256" key="6">
    <source>
        <dbReference type="ARBA" id="ARBA00022989"/>
    </source>
</evidence>
<keyword evidence="3" id="KW-0813">Transport</keyword>
<dbReference type="PANTHER" id="PTHR21716:SF53">
    <property type="entry name" value="PERMEASE PERM-RELATED"/>
    <property type="match status" value="1"/>
</dbReference>
<keyword evidence="4" id="KW-1003">Cell membrane</keyword>
<evidence type="ECO:0000256" key="3">
    <source>
        <dbReference type="ARBA" id="ARBA00022448"/>
    </source>
</evidence>
<dbReference type="GO" id="GO:0055085">
    <property type="term" value="P:transmembrane transport"/>
    <property type="evidence" value="ECO:0007669"/>
    <property type="project" value="TreeGrafter"/>
</dbReference>
<sequence>MGALLNKRCNNPFVYCNHFYVCAISNYLNKLFPDGSPIDKSVIQRELGNISGNALGFSLAVFSNFLAFISVAVLTFYLLLQRERLDQLISQFFVGQEERVKKISRRIEDKLGAWLRGQLVLSFIIGSVVYIVLFFLNVPYAIPLAILAGIMEVIPVIGPIISAIPAVMIAYVSSPILALIVAGAFFVIQQLENHIIVPQVMKKAVGLNPLIVILAVSIGGKLLGVAGALLAVPVAVVVQIITEGVLKEE</sequence>
<dbReference type="EMBL" id="LBSA01000035">
    <property type="protein sequence ID" value="KKQ07896.1"/>
    <property type="molecule type" value="Genomic_DNA"/>
</dbReference>
<evidence type="ECO:0000256" key="7">
    <source>
        <dbReference type="ARBA" id="ARBA00023136"/>
    </source>
</evidence>
<organism evidence="9 10">
    <name type="scientific">Candidatus Daviesbacteria bacterium GW2011_GWB1_36_5</name>
    <dbReference type="NCBI Taxonomy" id="1618426"/>
    <lineage>
        <taxon>Bacteria</taxon>
        <taxon>Candidatus Daviesiibacteriota</taxon>
    </lineage>
</organism>